<dbReference type="Pfam" id="PF19054">
    <property type="entry name" value="DUF5753"/>
    <property type="match status" value="1"/>
</dbReference>
<dbReference type="STRING" id="137265.SAMN05421684_7630"/>
<dbReference type="SUPFAM" id="SSF47413">
    <property type="entry name" value="lambda repressor-like DNA-binding domains"/>
    <property type="match status" value="1"/>
</dbReference>
<proteinExistence type="predicted"/>
<dbReference type="AlphaFoldDB" id="A0A1H3UPG9"/>
<dbReference type="PROSITE" id="PS50943">
    <property type="entry name" value="HTH_CROC1"/>
    <property type="match status" value="1"/>
</dbReference>
<feature type="domain" description="HTH cro/C1-type" evidence="1">
    <location>
        <begin position="19"/>
        <end position="71"/>
    </location>
</feature>
<dbReference type="InterPro" id="IPR001387">
    <property type="entry name" value="Cro/C1-type_HTH"/>
</dbReference>
<dbReference type="SMART" id="SM00530">
    <property type="entry name" value="HTH_XRE"/>
    <property type="match status" value="1"/>
</dbReference>
<sequence>MANNLGAPHDQPDSLGARLARLRAARNLTGRQLGVLVGMSQPKISRIENGAPAEAADVERIARALEAPDDLVVELVRMAELSHDRMTDWRPLGPTLADAQRSAAAFEADTQMLAVFQPSVIPGLIQSSDYARSVLTPFHELMFSAGEITSQRAVLQAVSARIQRQEILADPTRTFHFLMLENVLTDNVCAPEYMPAQLERLREVAKQDNVTVSVIPQGRRIIPPPMHGFELGDRSVAVDLLNTSLTSHGPADVAVYRQIFDGYAAQAVTDVDRILDHHLQRHLRALQTGRQHEPRANERRVE</sequence>
<evidence type="ECO:0000259" key="1">
    <source>
        <dbReference type="PROSITE" id="PS50943"/>
    </source>
</evidence>
<dbReference type="Pfam" id="PF13560">
    <property type="entry name" value="HTH_31"/>
    <property type="match status" value="1"/>
</dbReference>
<dbReference type="Proteomes" id="UP000199632">
    <property type="component" value="Unassembled WGS sequence"/>
</dbReference>
<gene>
    <name evidence="2" type="ORF">SAMN05421684_7630</name>
</gene>
<accession>A0A1H3UPG9</accession>
<dbReference type="Gene3D" id="1.10.260.40">
    <property type="entry name" value="lambda repressor-like DNA-binding domains"/>
    <property type="match status" value="1"/>
</dbReference>
<reference evidence="3" key="1">
    <citation type="submission" date="2016-10" db="EMBL/GenBank/DDBJ databases">
        <authorList>
            <person name="Varghese N."/>
            <person name="Submissions S."/>
        </authorList>
    </citation>
    <scope>NUCLEOTIDE SEQUENCE [LARGE SCALE GENOMIC DNA]</scope>
    <source>
        <strain evidence="3">DSM 44718</strain>
    </source>
</reference>
<dbReference type="InterPro" id="IPR010982">
    <property type="entry name" value="Lambda_DNA-bd_dom_sf"/>
</dbReference>
<dbReference type="EMBL" id="FNQB01000005">
    <property type="protein sequence ID" value="SDZ63951.1"/>
    <property type="molecule type" value="Genomic_DNA"/>
</dbReference>
<dbReference type="InterPro" id="IPR043917">
    <property type="entry name" value="DUF5753"/>
</dbReference>
<dbReference type="GO" id="GO:0003677">
    <property type="term" value="F:DNA binding"/>
    <property type="evidence" value="ECO:0007669"/>
    <property type="project" value="InterPro"/>
</dbReference>
<dbReference type="RefSeq" id="WP_090803224.1">
    <property type="nucleotide sequence ID" value="NZ_BOND01000029.1"/>
</dbReference>
<organism evidence="2 3">
    <name type="scientific">Asanoa ishikariensis</name>
    <dbReference type="NCBI Taxonomy" id="137265"/>
    <lineage>
        <taxon>Bacteria</taxon>
        <taxon>Bacillati</taxon>
        <taxon>Actinomycetota</taxon>
        <taxon>Actinomycetes</taxon>
        <taxon>Micromonosporales</taxon>
        <taxon>Micromonosporaceae</taxon>
        <taxon>Asanoa</taxon>
    </lineage>
</organism>
<evidence type="ECO:0000313" key="2">
    <source>
        <dbReference type="EMBL" id="SDZ63951.1"/>
    </source>
</evidence>
<evidence type="ECO:0000313" key="3">
    <source>
        <dbReference type="Proteomes" id="UP000199632"/>
    </source>
</evidence>
<keyword evidence="3" id="KW-1185">Reference proteome</keyword>
<dbReference type="OrthoDB" id="4966777at2"/>
<dbReference type="CDD" id="cd00093">
    <property type="entry name" value="HTH_XRE"/>
    <property type="match status" value="1"/>
</dbReference>
<protein>
    <submittedName>
        <fullName evidence="2">Transcriptional regulator, contains XRE-family HTH domain</fullName>
    </submittedName>
</protein>
<name>A0A1H3UPG9_9ACTN</name>